<feature type="region of interest" description="Disordered" evidence="1">
    <location>
        <begin position="29"/>
        <end position="113"/>
    </location>
</feature>
<keyword evidence="4" id="KW-1185">Reference proteome</keyword>
<dbReference type="Proteomes" id="UP000095767">
    <property type="component" value="Unassembled WGS sequence"/>
</dbReference>
<evidence type="ECO:0000256" key="2">
    <source>
        <dbReference type="SAM" id="SignalP"/>
    </source>
</evidence>
<accession>A0A1E5UKA4</accession>
<feature type="signal peptide" evidence="2">
    <location>
        <begin position="1"/>
        <end position="27"/>
    </location>
</feature>
<protein>
    <submittedName>
        <fullName evidence="3">Uncharacterized protein</fullName>
    </submittedName>
</protein>
<organism evidence="3 4">
    <name type="scientific">Dichanthelium oligosanthes</name>
    <dbReference type="NCBI Taxonomy" id="888268"/>
    <lineage>
        <taxon>Eukaryota</taxon>
        <taxon>Viridiplantae</taxon>
        <taxon>Streptophyta</taxon>
        <taxon>Embryophyta</taxon>
        <taxon>Tracheophyta</taxon>
        <taxon>Spermatophyta</taxon>
        <taxon>Magnoliopsida</taxon>
        <taxon>Liliopsida</taxon>
        <taxon>Poales</taxon>
        <taxon>Poaceae</taxon>
        <taxon>PACMAD clade</taxon>
        <taxon>Panicoideae</taxon>
        <taxon>Panicodae</taxon>
        <taxon>Paniceae</taxon>
        <taxon>Dichantheliinae</taxon>
        <taxon>Dichanthelium</taxon>
    </lineage>
</organism>
<comment type="caution">
    <text evidence="3">The sequence shown here is derived from an EMBL/GenBank/DDBJ whole genome shotgun (WGS) entry which is preliminary data.</text>
</comment>
<dbReference type="OrthoDB" id="692828at2759"/>
<proteinExistence type="predicted"/>
<dbReference type="EMBL" id="LWDX02073927">
    <property type="protein sequence ID" value="OEL13291.1"/>
    <property type="molecule type" value="Genomic_DNA"/>
</dbReference>
<gene>
    <name evidence="3" type="ORF">BAE44_0025693</name>
</gene>
<reference evidence="3 4" key="1">
    <citation type="submission" date="2016-09" db="EMBL/GenBank/DDBJ databases">
        <title>The draft genome of Dichanthelium oligosanthes: A C3 panicoid grass species.</title>
        <authorList>
            <person name="Studer A.J."/>
            <person name="Schnable J.C."/>
            <person name="Brutnell T.P."/>
        </authorList>
    </citation>
    <scope>NUCLEOTIDE SEQUENCE [LARGE SCALE GENOMIC DNA]</scope>
    <source>
        <strain evidence="4">cv. Kellogg 1175</strain>
        <tissue evidence="3">Leaf</tissue>
    </source>
</reference>
<evidence type="ECO:0000313" key="4">
    <source>
        <dbReference type="Proteomes" id="UP000095767"/>
    </source>
</evidence>
<name>A0A1E5UKA4_9POAL</name>
<feature type="compositionally biased region" description="Basic and acidic residues" evidence="1">
    <location>
        <begin position="45"/>
        <end position="61"/>
    </location>
</feature>
<evidence type="ECO:0000256" key="1">
    <source>
        <dbReference type="SAM" id="MobiDB-lite"/>
    </source>
</evidence>
<feature type="chain" id="PRO_5009187091" evidence="2">
    <location>
        <begin position="28"/>
        <end position="158"/>
    </location>
</feature>
<feature type="compositionally biased region" description="Low complexity" evidence="1">
    <location>
        <begin position="82"/>
        <end position="94"/>
    </location>
</feature>
<sequence length="158" mass="16622">MTARPLRAIILPLILSVCFLLFQDSNCSTPLSPEERQVPTAPPPAHRDEPPYHPDAAETRTSRPVAVAVTEDDGGKTRAGDDGAAPSSSATASSLRDKDQGGAVGSRHRSALLRPPVLQRSKLARRFLAGVVEGADSAAKASCHSSDVHISCTPPSEH</sequence>
<dbReference type="AlphaFoldDB" id="A0A1E5UKA4"/>
<feature type="region of interest" description="Disordered" evidence="1">
    <location>
        <begin position="135"/>
        <end position="158"/>
    </location>
</feature>
<evidence type="ECO:0000313" key="3">
    <source>
        <dbReference type="EMBL" id="OEL13291.1"/>
    </source>
</evidence>
<keyword evidence="2" id="KW-0732">Signal</keyword>